<keyword evidence="2" id="KW-0479">Metal-binding</keyword>
<accession>A0ACD6B9P6</accession>
<feature type="binding site" evidence="2">
    <location>
        <position position="220"/>
    </location>
    <ligand>
        <name>Zn(2+)</name>
        <dbReference type="ChEBI" id="CHEBI:29105"/>
        <label>2</label>
    </ligand>
</feature>
<feature type="binding site" evidence="2">
    <location>
        <position position="166"/>
    </location>
    <ligand>
        <name>Zn(2+)</name>
        <dbReference type="ChEBI" id="CHEBI:29105"/>
        <label>2</label>
    </ligand>
</feature>
<feature type="binding site" evidence="2">
    <location>
        <position position="67"/>
    </location>
    <ligand>
        <name>Zn(2+)</name>
        <dbReference type="ChEBI" id="CHEBI:29105"/>
        <label>2</label>
    </ligand>
</feature>
<feature type="binding site" evidence="2">
    <location>
        <position position="146"/>
    </location>
    <ligand>
        <name>Zn(2+)</name>
        <dbReference type="ChEBI" id="CHEBI:29105"/>
        <label>1</label>
    </ligand>
</feature>
<feature type="binding site" evidence="2">
    <location>
        <position position="64"/>
    </location>
    <ligand>
        <name>Zn(2+)</name>
        <dbReference type="ChEBI" id="CHEBI:29105"/>
        <label>1</label>
    </ligand>
</feature>
<organism evidence="1">
    <name type="scientific">Paenibacillus sp. oral taxon 786 str. D14</name>
    <dbReference type="NCBI Taxonomy" id="621372"/>
    <lineage>
        <taxon>Bacteria</taxon>
        <taxon>Bacillati</taxon>
        <taxon>Bacillota</taxon>
        <taxon>Bacilli</taxon>
        <taxon>Bacillales</taxon>
        <taxon>Paenibacillaceae</taxon>
        <taxon>Paenibacillus</taxon>
    </lineage>
</organism>
<feature type="binding site" evidence="2">
    <location>
        <position position="62"/>
    </location>
    <ligand>
        <name>Zn(2+)</name>
        <dbReference type="ChEBI" id="CHEBI:29105"/>
        <label>1</label>
    </ligand>
</feature>
<reference evidence="2" key="2">
    <citation type="journal article" date="2022" name="Nature">
        <title>Phage anti-CBASS and anti-Pycsar nucleases subvert bacterial immunity.</title>
        <authorList>
            <person name="Hobbs S.J."/>
            <person name="Wein T."/>
            <person name="Lu A."/>
            <person name="Morehouse B.R."/>
            <person name="Schnabel J."/>
            <person name="Leavitt A."/>
            <person name="Yirmiya E."/>
            <person name="Sorek R."/>
            <person name="Kranzusch P.J."/>
        </authorList>
    </citation>
    <scope>X-RAY CRYSTALLOGRAPHY (1.85 ANGSTROMS) OF 3-246 IN COMPLEX WITH ZN(2+)</scope>
</reference>
<dbReference type="PDB" id="7U2R">
    <property type="method" value="X-ray"/>
    <property type="resolution" value="1.85 A"/>
    <property type="chains" value="A=3-246"/>
</dbReference>
<name>A0ACD6B9P6_9BACL</name>
<reference evidence="1" key="1">
    <citation type="submission" date="2009-03" db="EMBL/GenBank/DDBJ databases">
        <title>The Genome Sequence of Paenibacillus sp. D14.</title>
        <authorList>
            <consortium name="The Broad Institute Genome Sequencing Platform"/>
            <person name="Ward D."/>
            <person name="Young S.K."/>
            <person name="Kodira C.D."/>
            <person name="Zeng Q."/>
            <person name="Koehrsen M."/>
            <person name="Alvarado L."/>
            <person name="Berlin A."/>
            <person name="Borenstein D."/>
            <person name="Chen Z."/>
            <person name="Engels R."/>
            <person name="Freedman E."/>
            <person name="Gellesch M."/>
            <person name="Goldberg J."/>
            <person name="Griggs A."/>
            <person name="Gujja S."/>
            <person name="Heiman D."/>
            <person name="Hepburn T."/>
            <person name="Howarth C."/>
            <person name="Jen D."/>
            <person name="Larson L."/>
            <person name="Lewis B."/>
            <person name="Mehta T."/>
            <person name="Park D."/>
            <person name="Pearson M."/>
            <person name="Roberts A."/>
            <person name="Saif S."/>
            <person name="Shea T."/>
            <person name="Shenoy N."/>
            <person name="Sisk P."/>
            <person name="Stolte C."/>
            <person name="Sykes S."/>
            <person name="Walk T."/>
            <person name="White J."/>
            <person name="Yandava C."/>
            <person name="Allen-Vercoe E."/>
            <person name="Strauss J."/>
            <person name="Sibley C."/>
            <person name="White A."/>
            <person name="Lander E."/>
            <person name="Nusbaum C."/>
            <person name="Galagan J."/>
            <person name="Birren B."/>
        </authorList>
    </citation>
    <scope>NUCLEOTIDE SEQUENCE</scope>
    <source>
        <strain evidence="1">D14</strain>
    </source>
</reference>
<feature type="binding site" evidence="2">
    <location>
        <position position="66"/>
    </location>
    <ligand>
        <name>Zn(2+)</name>
        <dbReference type="ChEBI" id="CHEBI:29105"/>
        <label>2</label>
    </ligand>
</feature>
<evidence type="ECO:0000313" key="1">
    <source>
        <dbReference type="EMBL" id="EES70964.1"/>
    </source>
</evidence>
<evidence type="ECO:0007829" key="2">
    <source>
        <dbReference type="PDB" id="7U2R"/>
    </source>
</evidence>
<keyword evidence="2" id="KW-0862">Zinc</keyword>
<keyword evidence="2" id="KW-0002">3D-structure</keyword>
<dbReference type="EMBL" id="GG696007">
    <property type="protein sequence ID" value="EES70964.1"/>
    <property type="molecule type" value="Genomic_DNA"/>
</dbReference>
<gene>
    <name evidence="1" type="ORF">POTG_04407</name>
</gene>
<protein>
    <submittedName>
        <fullName evidence="1">Metallo-beta-lactamase domain protein</fullName>
    </submittedName>
</protein>
<sequence length="246" mass="27740">MMALRLQMLGTGGAFAKKYFNNNALLYAGDFTLLIDCGITAPLALHTIGKSVEEIDAVLITHIHGDHVGGLEELAFRRKFGSGRKPILYIAENLVEPLWENTLKGGLSQDGVIHSLNDVFDVRLLKESEPAQLAPELKVELIRTPHIPGKPSYSLYINDEIFYSADMTFEPELLMRLVRERGCRRIFHEVQLTGKGEVHTTLQELLSLPTEIQSQILLMHYSDDMESFRGATGNMDFLRQHEVYTL</sequence>
<proteinExistence type="evidence at protein level"/>
<feature type="binding site" evidence="2">
    <location>
        <position position="166"/>
    </location>
    <ligand>
        <name>Zn(2+)</name>
        <dbReference type="ChEBI" id="CHEBI:29105"/>
        <label>1</label>
    </ligand>
</feature>
<accession>C6J7N0</accession>